<evidence type="ECO:0000256" key="6">
    <source>
        <dbReference type="SAM" id="SignalP"/>
    </source>
</evidence>
<evidence type="ECO:0000259" key="8">
    <source>
        <dbReference type="Pfam" id="PF14322"/>
    </source>
</evidence>
<dbReference type="InterPro" id="IPR011990">
    <property type="entry name" value="TPR-like_helical_dom_sf"/>
</dbReference>
<dbReference type="Pfam" id="PF07980">
    <property type="entry name" value="SusD_RagB"/>
    <property type="match status" value="1"/>
</dbReference>
<feature type="domain" description="SusD-like N-terminal" evidence="8">
    <location>
        <begin position="36"/>
        <end position="214"/>
    </location>
</feature>
<comment type="subcellular location">
    <subcellularLocation>
        <location evidence="1">Cell outer membrane</location>
    </subcellularLocation>
</comment>
<keyword evidence="10" id="KW-1185">Reference proteome</keyword>
<evidence type="ECO:0000256" key="2">
    <source>
        <dbReference type="ARBA" id="ARBA00006275"/>
    </source>
</evidence>
<dbReference type="RefSeq" id="WP_243510970.1">
    <property type="nucleotide sequence ID" value="NZ_CP094534.1"/>
</dbReference>
<dbReference type="CDD" id="cd08977">
    <property type="entry name" value="SusD"/>
    <property type="match status" value="1"/>
</dbReference>
<dbReference type="InterPro" id="IPR012944">
    <property type="entry name" value="SusD_RagB_dom"/>
</dbReference>
<proteinExistence type="inferred from homology"/>
<feature type="signal peptide" evidence="6">
    <location>
        <begin position="1"/>
        <end position="22"/>
    </location>
</feature>
<evidence type="ECO:0000313" key="10">
    <source>
        <dbReference type="Proteomes" id="UP000831390"/>
    </source>
</evidence>
<evidence type="ECO:0000256" key="3">
    <source>
        <dbReference type="ARBA" id="ARBA00022729"/>
    </source>
</evidence>
<evidence type="ECO:0000256" key="5">
    <source>
        <dbReference type="ARBA" id="ARBA00023237"/>
    </source>
</evidence>
<evidence type="ECO:0000259" key="7">
    <source>
        <dbReference type="Pfam" id="PF07980"/>
    </source>
</evidence>
<evidence type="ECO:0000256" key="4">
    <source>
        <dbReference type="ARBA" id="ARBA00023136"/>
    </source>
</evidence>
<feature type="domain" description="RagB/SusD" evidence="7">
    <location>
        <begin position="316"/>
        <end position="496"/>
    </location>
</feature>
<dbReference type="SUPFAM" id="SSF48452">
    <property type="entry name" value="TPR-like"/>
    <property type="match status" value="1"/>
</dbReference>
<evidence type="ECO:0000256" key="1">
    <source>
        <dbReference type="ARBA" id="ARBA00004442"/>
    </source>
</evidence>
<protein>
    <submittedName>
        <fullName evidence="9">RagB/SusD family nutrient uptake outer membrane protein</fullName>
    </submittedName>
</protein>
<evidence type="ECO:0000313" key="9">
    <source>
        <dbReference type="EMBL" id="UOE32409.1"/>
    </source>
</evidence>
<dbReference type="InterPro" id="IPR033985">
    <property type="entry name" value="SusD-like_N"/>
</dbReference>
<reference evidence="9 10" key="1">
    <citation type="submission" date="2022-03" db="EMBL/GenBank/DDBJ databases">
        <title>Hymenobactersp. isolated from the air.</title>
        <authorList>
            <person name="Won M."/>
            <person name="Kwon S.-W."/>
        </authorList>
    </citation>
    <scope>NUCLEOTIDE SEQUENCE [LARGE SCALE GENOMIC DNA]</scope>
    <source>
        <strain evidence="9 10">KACC 22596</strain>
    </source>
</reference>
<gene>
    <name evidence="9" type="ORF">MTP16_14855</name>
</gene>
<accession>A0ABY4B0R8</accession>
<dbReference type="EMBL" id="CP094534">
    <property type="protein sequence ID" value="UOE32409.1"/>
    <property type="molecule type" value="Genomic_DNA"/>
</dbReference>
<keyword evidence="5" id="KW-0998">Cell outer membrane</keyword>
<name>A0ABY4B0R8_9BACT</name>
<feature type="chain" id="PRO_5047075683" evidence="6">
    <location>
        <begin position="23"/>
        <end position="496"/>
    </location>
</feature>
<dbReference type="Proteomes" id="UP000831390">
    <property type="component" value="Chromosome"/>
</dbReference>
<keyword evidence="4" id="KW-0472">Membrane</keyword>
<keyword evidence="3 6" id="KW-0732">Signal</keyword>
<dbReference type="PROSITE" id="PS51257">
    <property type="entry name" value="PROKAR_LIPOPROTEIN"/>
    <property type="match status" value="1"/>
</dbReference>
<dbReference type="Pfam" id="PF14322">
    <property type="entry name" value="SusD-like_3"/>
    <property type="match status" value="1"/>
</dbReference>
<comment type="similarity">
    <text evidence="2">Belongs to the SusD family.</text>
</comment>
<dbReference type="Gene3D" id="1.25.40.390">
    <property type="match status" value="1"/>
</dbReference>
<sequence length="496" mass="53993">MKKYFLPVASAMLLLAGCNVLDKEPLTSIAPSNFFKSAVDAEAALTAVYDGLQSKGCYAEVLNLVGNMPSDDCTSSNNDVRVLDDINWNSASGQVYDVYHDNYRAINRANAVIKYVPGVAGMSANRRDQIVGEARFVRALCYFNLVRLYGAVPLRLEPTESGDPAQLNLPRTPADQVYARIVDDLNLAAAALPEVQVARATKGAANALLGRVQLTQRNWAAAKDAANRVLTGAGGYSLQGFNSLYPANNNRGESVFEVQFSGSTDGGTFFTLPDIVMPTPPATYSFPKFNIPTLFVTGSAARATDLTSVVDTLNDQRWSYQGTVNAGRNHASYVDGRGGANDRGPFVWKWRSDGGNFNSPDNYYVLRFGEVYLTAAEASNEVGDPAATVIGFLNPIRQRAGLAPLTPGSPEAASKATLRAEIDKQRRLELAFEGERWFDLLRYTRHEQADGTARHAVTALDLIQQKRGSRDVNYLLFPIPLSELNTNPQAQQNPGY</sequence>
<organism evidence="9 10">
    <name type="scientific">Hymenobacter monticola</name>
    <dbReference type="NCBI Taxonomy" id="1705399"/>
    <lineage>
        <taxon>Bacteria</taxon>
        <taxon>Pseudomonadati</taxon>
        <taxon>Bacteroidota</taxon>
        <taxon>Cytophagia</taxon>
        <taxon>Cytophagales</taxon>
        <taxon>Hymenobacteraceae</taxon>
        <taxon>Hymenobacter</taxon>
    </lineage>
</organism>